<dbReference type="OrthoDB" id="3234479at2"/>
<dbReference type="Gene3D" id="3.40.960.10">
    <property type="entry name" value="VSR Endonuclease"/>
    <property type="match status" value="1"/>
</dbReference>
<comment type="caution">
    <text evidence="1">The sequence shown here is derived from an EMBL/GenBank/DDBJ whole genome shotgun (WGS) entry which is preliminary data.</text>
</comment>
<dbReference type="InterPro" id="IPR007569">
    <property type="entry name" value="DUF559"/>
</dbReference>
<dbReference type="RefSeq" id="WP_110105590.1">
    <property type="nucleotide sequence ID" value="NZ_JACBZZ010000001.1"/>
</dbReference>
<sequence length="319" mass="35919">MEPQPAPLIPERPFTVGEAQSRGLPRQRLRGKEVEGVSYGIYRPFGWNFELKEAARALCAASPGAWISHSTAARLHQLILPPWLGDSNDLHISRPRHTSGVRRRGINAHKMTAFPDETELDGELRLSTRARTWLDMARVLSLADLVCMGDQLVRIPRAIFEDREEPYATLASLRAILDRHRNLQGIVRARDALELVRVGSDSGPETLLRLAMINAGLPEPDLQIKLWDRDDAPSADAGYRDRRIALQYDGAHHLDEVQRHSDRRRDRAFRDAGWTVLVFTQEDVADGFESATLLIKRALRTAWTDPSIESGFSSGQRKA</sequence>
<dbReference type="Proteomes" id="UP000246303">
    <property type="component" value="Unassembled WGS sequence"/>
</dbReference>
<keyword evidence="2" id="KW-1185">Reference proteome</keyword>
<reference evidence="1 2" key="1">
    <citation type="submission" date="2018-05" db="EMBL/GenBank/DDBJ databases">
        <title>Genetic diversity of glacier-inhabiting Cryobacterium bacteria in China and description of Cryobacterium mengkeensis sp. nov. and Arthrobacter glacialis sp. nov.</title>
        <authorList>
            <person name="Liu Q."/>
            <person name="Xin Y.-H."/>
        </authorList>
    </citation>
    <scope>NUCLEOTIDE SEQUENCE [LARGE SCALE GENOMIC DNA]</scope>
    <source>
        <strain evidence="1 2">GP3</strain>
    </source>
</reference>
<dbReference type="EMBL" id="QHLZ01000003">
    <property type="protein sequence ID" value="PXA66407.1"/>
    <property type="molecule type" value="Genomic_DNA"/>
</dbReference>
<dbReference type="InterPro" id="IPR011335">
    <property type="entry name" value="Restrct_endonuc-II-like"/>
</dbReference>
<evidence type="ECO:0000313" key="2">
    <source>
        <dbReference type="Proteomes" id="UP000246303"/>
    </source>
</evidence>
<gene>
    <name evidence="1" type="ORF">CVS29_06915</name>
</gene>
<name>A0A2V3DVI4_9MICC</name>
<dbReference type="AlphaFoldDB" id="A0A2V3DVI4"/>
<evidence type="ECO:0000313" key="1">
    <source>
        <dbReference type="EMBL" id="PXA66407.1"/>
    </source>
</evidence>
<dbReference type="SUPFAM" id="SSF52980">
    <property type="entry name" value="Restriction endonuclease-like"/>
    <property type="match status" value="1"/>
</dbReference>
<proteinExistence type="predicted"/>
<accession>A0A2V3DVI4</accession>
<dbReference type="Pfam" id="PF04480">
    <property type="entry name" value="DUF559"/>
    <property type="match status" value="1"/>
</dbReference>
<protein>
    <submittedName>
        <fullName evidence="1">Uncharacterized protein</fullName>
    </submittedName>
</protein>
<organism evidence="1 2">
    <name type="scientific">Arthrobacter psychrochitiniphilus</name>
    <dbReference type="NCBI Taxonomy" id="291045"/>
    <lineage>
        <taxon>Bacteria</taxon>
        <taxon>Bacillati</taxon>
        <taxon>Actinomycetota</taxon>
        <taxon>Actinomycetes</taxon>
        <taxon>Micrococcales</taxon>
        <taxon>Micrococcaceae</taxon>
        <taxon>Arthrobacter</taxon>
    </lineage>
</organism>